<protein>
    <submittedName>
        <fullName evidence="1">Transcriptional regulator</fullName>
    </submittedName>
</protein>
<dbReference type="Proteomes" id="UP000220192">
    <property type="component" value="Unassembled WGS sequence"/>
</dbReference>
<comment type="caution">
    <text evidence="1">The sequence shown here is derived from an EMBL/GenBank/DDBJ whole genome shotgun (WGS) entry which is preliminary data.</text>
</comment>
<accession>A0A2A7DAS4</accession>
<dbReference type="SUPFAM" id="SSF47413">
    <property type="entry name" value="lambda repressor-like DNA-binding domains"/>
    <property type="match status" value="1"/>
</dbReference>
<dbReference type="RefSeq" id="WP_097840934.1">
    <property type="nucleotide sequence ID" value="NZ_NVLX01000011.1"/>
</dbReference>
<reference evidence="1 2" key="1">
    <citation type="submission" date="2017-09" db="EMBL/GenBank/DDBJ databases">
        <title>Large-scale bioinformatics analysis of Bacillus genomes uncovers conserved roles of natural products in bacterial physiology.</title>
        <authorList>
            <consortium name="Agbiome Team Llc"/>
            <person name="Bleich R.M."/>
            <person name="Grubbs K.J."/>
            <person name="Santa Maria K.C."/>
            <person name="Allen S.E."/>
            <person name="Farag S."/>
            <person name="Shank E.A."/>
            <person name="Bowers A."/>
        </authorList>
    </citation>
    <scope>NUCLEOTIDE SEQUENCE [LARGE SCALE GENOMIC DNA]</scope>
    <source>
        <strain evidence="1 2">AFS095574</strain>
    </source>
</reference>
<dbReference type="AlphaFoldDB" id="A0A2A7DAS4"/>
<evidence type="ECO:0000313" key="1">
    <source>
        <dbReference type="EMBL" id="PDZ17093.1"/>
    </source>
</evidence>
<name>A0A2A7DAS4_BACAN</name>
<dbReference type="EMBL" id="NVLX01000011">
    <property type="protein sequence ID" value="PDZ17093.1"/>
    <property type="molecule type" value="Genomic_DNA"/>
</dbReference>
<evidence type="ECO:0000313" key="2">
    <source>
        <dbReference type="Proteomes" id="UP000220192"/>
    </source>
</evidence>
<organism evidence="1 2">
    <name type="scientific">Bacillus anthracis</name>
    <name type="common">anthrax bacterium</name>
    <dbReference type="NCBI Taxonomy" id="1392"/>
    <lineage>
        <taxon>Bacteria</taxon>
        <taxon>Bacillati</taxon>
        <taxon>Bacillota</taxon>
        <taxon>Bacilli</taxon>
        <taxon>Bacillales</taxon>
        <taxon>Bacillaceae</taxon>
        <taxon>Bacillus</taxon>
        <taxon>Bacillus cereus group</taxon>
    </lineage>
</organism>
<gene>
    <name evidence="1" type="ORF">CON16_10455</name>
</gene>
<dbReference type="InterPro" id="IPR001387">
    <property type="entry name" value="Cro/C1-type_HTH"/>
</dbReference>
<dbReference type="Gene3D" id="1.10.260.40">
    <property type="entry name" value="lambda repressor-like DNA-binding domains"/>
    <property type="match status" value="1"/>
</dbReference>
<dbReference type="CDD" id="cd00093">
    <property type="entry name" value="HTH_XRE"/>
    <property type="match status" value="1"/>
</dbReference>
<proteinExistence type="predicted"/>
<sequence length="89" mass="9838">MEQKELKIPVTLNHKTIGILRKIKGVTASQLADRMFICHSSLKKVESGCTPITDLTNVRLWKGLAGLGYSIEEIYVINAFVDHKGGVVN</sequence>
<dbReference type="GO" id="GO:0003677">
    <property type="term" value="F:DNA binding"/>
    <property type="evidence" value="ECO:0007669"/>
    <property type="project" value="InterPro"/>
</dbReference>
<dbReference type="InterPro" id="IPR010982">
    <property type="entry name" value="Lambda_DNA-bd_dom_sf"/>
</dbReference>